<dbReference type="Proteomes" id="UP001500736">
    <property type="component" value="Unassembled WGS sequence"/>
</dbReference>
<dbReference type="EMBL" id="BAAAGF010000005">
    <property type="protein sequence ID" value="GAA0749842.1"/>
    <property type="molecule type" value="Genomic_DNA"/>
</dbReference>
<keyword evidence="1" id="KW-0472">Membrane</keyword>
<keyword evidence="4" id="KW-1185">Reference proteome</keyword>
<proteinExistence type="predicted"/>
<reference evidence="3 4" key="1">
    <citation type="journal article" date="2019" name="Int. J. Syst. Evol. Microbiol.">
        <title>The Global Catalogue of Microorganisms (GCM) 10K type strain sequencing project: providing services to taxonomists for standard genome sequencing and annotation.</title>
        <authorList>
            <consortium name="The Broad Institute Genomics Platform"/>
            <consortium name="The Broad Institute Genome Sequencing Center for Infectious Disease"/>
            <person name="Wu L."/>
            <person name="Ma J."/>
        </authorList>
    </citation>
    <scope>NUCLEOTIDE SEQUENCE [LARGE SCALE GENOMIC DNA]</scope>
    <source>
        <strain evidence="3 4">JCM 15976</strain>
    </source>
</reference>
<evidence type="ECO:0000313" key="4">
    <source>
        <dbReference type="Proteomes" id="UP001500736"/>
    </source>
</evidence>
<gene>
    <name evidence="3" type="ORF">GCM10009431_29900</name>
</gene>
<feature type="transmembrane region" description="Helical" evidence="1">
    <location>
        <begin position="12"/>
        <end position="30"/>
    </location>
</feature>
<protein>
    <recommendedName>
        <fullName evidence="2">DUF6249 domain-containing protein</fullName>
    </recommendedName>
</protein>
<feature type="domain" description="DUF6249" evidence="2">
    <location>
        <begin position="10"/>
        <end position="104"/>
    </location>
</feature>
<feature type="transmembrane region" description="Helical" evidence="1">
    <location>
        <begin position="51"/>
        <end position="71"/>
    </location>
</feature>
<evidence type="ECO:0000256" key="1">
    <source>
        <dbReference type="SAM" id="Phobius"/>
    </source>
</evidence>
<feature type="transmembrane region" description="Helical" evidence="1">
    <location>
        <begin position="83"/>
        <end position="103"/>
    </location>
</feature>
<accession>A0ABN1JYX4</accession>
<dbReference type="Pfam" id="PF19762">
    <property type="entry name" value="DUF6249"/>
    <property type="match status" value="1"/>
</dbReference>
<keyword evidence="1" id="KW-0812">Transmembrane</keyword>
<name>A0ABN1JYX4_9FLAO</name>
<comment type="caution">
    <text evidence="3">The sequence shown here is derived from an EMBL/GenBank/DDBJ whole genome shotgun (WGS) entry which is preliminary data.</text>
</comment>
<evidence type="ECO:0000259" key="2">
    <source>
        <dbReference type="Pfam" id="PF19762"/>
    </source>
</evidence>
<organism evidence="3 4">
    <name type="scientific">Gaetbulibacter jejuensis</name>
    <dbReference type="NCBI Taxonomy" id="584607"/>
    <lineage>
        <taxon>Bacteria</taxon>
        <taxon>Pseudomonadati</taxon>
        <taxon>Bacteroidota</taxon>
        <taxon>Flavobacteriia</taxon>
        <taxon>Flavobacteriales</taxon>
        <taxon>Flavobacteriaceae</taxon>
        <taxon>Gaetbulibacter</taxon>
    </lineage>
</organism>
<keyword evidence="1" id="KW-1133">Transmembrane helix</keyword>
<dbReference type="RefSeq" id="WP_343799589.1">
    <property type="nucleotide sequence ID" value="NZ_BAAAGF010000005.1"/>
</dbReference>
<sequence>MENYQEALGALFLMSGVVIVVFIIAKYTYLIKKAMIEKGLATPSNSKKAQYIDIGCIVGGLGVGLMVSTIFTTMDLTEDSTDLLVWGTILICGAIGLVVAHFLRNKFGDK</sequence>
<evidence type="ECO:0000313" key="3">
    <source>
        <dbReference type="EMBL" id="GAA0749842.1"/>
    </source>
</evidence>
<dbReference type="InterPro" id="IPR046216">
    <property type="entry name" value="DUF6249"/>
</dbReference>